<dbReference type="RefSeq" id="WP_144995088.1">
    <property type="nucleotide sequence ID" value="NZ_VNJK01000007.1"/>
</dbReference>
<organism evidence="1 2">
    <name type="scientific">Paenibacillus agilis</name>
    <dbReference type="NCBI Taxonomy" id="3020863"/>
    <lineage>
        <taxon>Bacteria</taxon>
        <taxon>Bacillati</taxon>
        <taxon>Bacillota</taxon>
        <taxon>Bacilli</taxon>
        <taxon>Bacillales</taxon>
        <taxon>Paenibacillaceae</taxon>
        <taxon>Paenibacillus</taxon>
    </lineage>
</organism>
<dbReference type="AlphaFoldDB" id="A0A559IDH3"/>
<gene>
    <name evidence="1" type="ORF">FPZ44_24810</name>
</gene>
<evidence type="ECO:0000313" key="1">
    <source>
        <dbReference type="EMBL" id="TVX85580.1"/>
    </source>
</evidence>
<name>A0A559IDH3_9BACL</name>
<reference evidence="1 2" key="1">
    <citation type="submission" date="2019-07" db="EMBL/GenBank/DDBJ databases">
        <authorList>
            <person name="Kim J."/>
        </authorList>
    </citation>
    <scope>NUCLEOTIDE SEQUENCE [LARGE SCALE GENOMIC DNA]</scope>
    <source>
        <strain evidence="1 2">N4</strain>
    </source>
</reference>
<accession>A0A559IDH3</accession>
<evidence type="ECO:0000313" key="2">
    <source>
        <dbReference type="Proteomes" id="UP000318102"/>
    </source>
</evidence>
<comment type="caution">
    <text evidence="1">The sequence shown here is derived from an EMBL/GenBank/DDBJ whole genome shotgun (WGS) entry which is preliminary data.</text>
</comment>
<sequence>MKSPDSNSKDKGIVTPFNGPLIKKGDGIVIGEISGESAYSNTKSQSNHNVVTFGQLGYGKKYRSGEELRKEWEQHG</sequence>
<protein>
    <submittedName>
        <fullName evidence="1">Uncharacterized protein</fullName>
    </submittedName>
</protein>
<dbReference type="EMBL" id="VNJK01000007">
    <property type="protein sequence ID" value="TVX85580.1"/>
    <property type="molecule type" value="Genomic_DNA"/>
</dbReference>
<proteinExistence type="predicted"/>
<dbReference type="Proteomes" id="UP000318102">
    <property type="component" value="Unassembled WGS sequence"/>
</dbReference>
<keyword evidence="2" id="KW-1185">Reference proteome</keyword>